<evidence type="ECO:0000256" key="1">
    <source>
        <dbReference type="ARBA" id="ARBA00008894"/>
    </source>
</evidence>
<gene>
    <name evidence="11" type="ORF">SVIM_LOCUS314645</name>
</gene>
<dbReference type="InterPro" id="IPR001611">
    <property type="entry name" value="Leu-rich_rpt"/>
</dbReference>
<feature type="domain" description="NB-ARC" evidence="8">
    <location>
        <begin position="276"/>
        <end position="405"/>
    </location>
</feature>
<dbReference type="InterPro" id="IPR027417">
    <property type="entry name" value="P-loop_NTPase"/>
</dbReference>
<reference evidence="11" key="1">
    <citation type="submission" date="2019-03" db="EMBL/GenBank/DDBJ databases">
        <authorList>
            <person name="Mank J."/>
            <person name="Almeida P."/>
        </authorList>
    </citation>
    <scope>NUCLEOTIDE SEQUENCE</scope>
    <source>
        <strain evidence="11">78183</strain>
    </source>
</reference>
<evidence type="ECO:0000313" key="11">
    <source>
        <dbReference type="EMBL" id="VFU48251.1"/>
    </source>
</evidence>
<dbReference type="InterPro" id="IPR057135">
    <property type="entry name" value="At4g27190-like_LRR"/>
</dbReference>
<feature type="region of interest" description="Disordered" evidence="7">
    <location>
        <begin position="160"/>
        <end position="191"/>
    </location>
</feature>
<keyword evidence="6" id="KW-0067">ATP-binding</keyword>
<accession>A0A6N2M3N1</accession>
<evidence type="ECO:0000256" key="3">
    <source>
        <dbReference type="ARBA" id="ARBA00022737"/>
    </source>
</evidence>
<dbReference type="InterPro" id="IPR036388">
    <property type="entry name" value="WH-like_DNA-bd_sf"/>
</dbReference>
<dbReference type="Pfam" id="PF13855">
    <property type="entry name" value="LRR_8"/>
    <property type="match status" value="1"/>
</dbReference>
<dbReference type="Gene3D" id="3.40.50.300">
    <property type="entry name" value="P-loop containing nucleotide triphosphate hydrolases"/>
    <property type="match status" value="1"/>
</dbReference>
<proteinExistence type="inferred from homology"/>
<dbReference type="InterPro" id="IPR050905">
    <property type="entry name" value="Plant_NBS-LRR"/>
</dbReference>
<dbReference type="EMBL" id="CAADRP010001693">
    <property type="protein sequence ID" value="VFU48251.1"/>
    <property type="molecule type" value="Genomic_DNA"/>
</dbReference>
<name>A0A6N2M3N1_SALVM</name>
<feature type="region of interest" description="Disordered" evidence="7">
    <location>
        <begin position="236"/>
        <end position="258"/>
    </location>
</feature>
<dbReference type="FunFam" id="1.10.10.10:FF:000322">
    <property type="entry name" value="Probable disease resistance protein At1g63360"/>
    <property type="match status" value="1"/>
</dbReference>
<evidence type="ECO:0000256" key="2">
    <source>
        <dbReference type="ARBA" id="ARBA00022614"/>
    </source>
</evidence>
<dbReference type="PANTHER" id="PTHR33463:SF187">
    <property type="entry name" value="AND NB-ARC DOMAIN DISEASE RESISTANCE PROTEIN, PUTATIVE-RELATED"/>
    <property type="match status" value="1"/>
</dbReference>
<keyword evidence="3" id="KW-0677">Repeat</keyword>
<feature type="domain" description="Disease resistance protein winged helix" evidence="10">
    <location>
        <begin position="458"/>
        <end position="525"/>
    </location>
</feature>
<dbReference type="InterPro" id="IPR058922">
    <property type="entry name" value="WHD_DRP"/>
</dbReference>
<comment type="similarity">
    <text evidence="1">Belongs to the disease resistance NB-LRR family.</text>
</comment>
<dbReference type="Pfam" id="PF23247">
    <property type="entry name" value="LRR_RPS2"/>
    <property type="match status" value="1"/>
</dbReference>
<dbReference type="Pfam" id="PF00931">
    <property type="entry name" value="NB-ARC"/>
    <property type="match status" value="1"/>
</dbReference>
<dbReference type="GO" id="GO:0043531">
    <property type="term" value="F:ADP binding"/>
    <property type="evidence" value="ECO:0007669"/>
    <property type="project" value="InterPro"/>
</dbReference>
<dbReference type="PANTHER" id="PTHR33463">
    <property type="entry name" value="NB-ARC DOMAIN-CONTAINING PROTEIN-RELATED"/>
    <property type="match status" value="1"/>
</dbReference>
<evidence type="ECO:0000256" key="7">
    <source>
        <dbReference type="SAM" id="MobiDB-lite"/>
    </source>
</evidence>
<dbReference type="InterPro" id="IPR002182">
    <property type="entry name" value="NB-ARC"/>
</dbReference>
<dbReference type="Gene3D" id="1.10.8.430">
    <property type="entry name" value="Helical domain of apoptotic protease-activating factors"/>
    <property type="match status" value="1"/>
</dbReference>
<evidence type="ECO:0000259" key="10">
    <source>
        <dbReference type="Pfam" id="PF23559"/>
    </source>
</evidence>
<keyword evidence="5" id="KW-0611">Plant defense</keyword>
<evidence type="ECO:0000259" key="9">
    <source>
        <dbReference type="Pfam" id="PF23247"/>
    </source>
</evidence>
<dbReference type="Pfam" id="PF23559">
    <property type="entry name" value="WHD_DRP"/>
    <property type="match status" value="1"/>
</dbReference>
<dbReference type="Gene3D" id="3.80.10.10">
    <property type="entry name" value="Ribonuclease Inhibitor"/>
    <property type="match status" value="1"/>
</dbReference>
<feature type="domain" description="Disease resistance protein At4g27190-like leucine-rich repeats" evidence="9">
    <location>
        <begin position="800"/>
        <end position="910"/>
    </location>
</feature>
<dbReference type="GO" id="GO:0005524">
    <property type="term" value="F:ATP binding"/>
    <property type="evidence" value="ECO:0007669"/>
    <property type="project" value="UniProtKB-KW"/>
</dbReference>
<dbReference type="InterPro" id="IPR042197">
    <property type="entry name" value="Apaf_helical"/>
</dbReference>
<protein>
    <submittedName>
        <fullName evidence="11">Uncharacterized protein</fullName>
    </submittedName>
</protein>
<keyword evidence="2" id="KW-0433">Leucine-rich repeat</keyword>
<sequence>MDQEALGRSLEEFSRWLMEDECILVQELALLEGLPLVLVVMSFFKYNMGGSHVHSPKPLNKMSRQDGAVLHHVDRSFWNHVEKMDDVMVYFVGVSKATSISRIKFHLAGVKGRGVRICGKVPQDVQDAALAAIPIDGPPEKKLKTVAGSSNNEVTNAISASAQEQNNANPESEFARDRCSPEELPHDEFQNIPRSEPVVQVLEQSNAELDNLSVNAGRTQVEEKEDMVNISRRLVQPNAGGSSSRGLKHNPSETRGAPLLMGSTKLVGGAFQRNRNVIWSWLTDDEVSTIGIYGMGGAGKTTMLKHINNELLQSPHIFHYVYWVTVSRDFSIHKLQNKIAKRIQLSFCNEEEELEHRAEELSQELMKKQRWILILDDLWNSFKLHKVGIPVPFKGCKLILTTRSEAELGHDTPLSPQVERVARNITRECAGLPLGIKTIAGTMKGDEALQQCFLYCGLFPEDFKIHRENLIDYLIDEGVLKGQKSREAEINKGHTMLDRLESACLLERLCGGDYVKMHDLIRDIVIQILEENSRAIVKVGAQLKELPDAEEWSEKLTRVSLMHNQIEEICSKHSPRCPNLSILFLCDNEELGFIADSFFKQLHGLKVLDLSRTNIECLPDSVSDLEGLTSLLLKDCWSLSSVPSLKKLKKIPHGMECLSNLRYLRMNGCGEMKFPSGILPKLSHLQVFILEAWIFENGINEIYVPVTVEGKEVGCLRKLESLECHFEDQSNYLEYLKSRDATQSLRTYKIVIGQLRGYGGEKLKYMHSGSKLRLKYSLSSCNSMESLVFSCSVPLPSPSYNGIFSALKLLCCYGCMSMKKLFPSVLLPNLVNLETITVSTCEKMEEIIGGTRSDGVWVKKARIQTPKLRNLILSNLPELKSICNTELICDSLQQITVYKCNSMEILVPSSWICLISLKDIRVEDCEKMEEIIGVTRSDEERVMGEESIEFKLPKFRALLLINLPELKSICNAKLICDSLEEINVLHCKKLKRMGICLPLLENGEPSPPPSIVVIRTSPKEWWESTVEWEHPNAKDVLYSFVRFEASPSLYYERYIRYKYISGIVRDLNSLEKSITSSPLRLELQLTEIQSITHRFINPESMDHVAFFMSFLILIYSMVVPPTDMQSASTATGNVSAFDAKKSHI</sequence>
<dbReference type="InterPro" id="IPR032675">
    <property type="entry name" value="LRR_dom_sf"/>
</dbReference>
<organism evidence="11">
    <name type="scientific">Salix viminalis</name>
    <name type="common">Common osier</name>
    <name type="synonym">Basket willow</name>
    <dbReference type="NCBI Taxonomy" id="40686"/>
    <lineage>
        <taxon>Eukaryota</taxon>
        <taxon>Viridiplantae</taxon>
        <taxon>Streptophyta</taxon>
        <taxon>Embryophyta</taxon>
        <taxon>Tracheophyta</taxon>
        <taxon>Spermatophyta</taxon>
        <taxon>Magnoliopsida</taxon>
        <taxon>eudicotyledons</taxon>
        <taxon>Gunneridae</taxon>
        <taxon>Pentapetalae</taxon>
        <taxon>rosids</taxon>
        <taxon>fabids</taxon>
        <taxon>Malpighiales</taxon>
        <taxon>Salicaceae</taxon>
        <taxon>Saliceae</taxon>
        <taxon>Salix</taxon>
    </lineage>
</organism>
<dbReference type="SUPFAM" id="SSF52540">
    <property type="entry name" value="P-loop containing nucleoside triphosphate hydrolases"/>
    <property type="match status" value="1"/>
</dbReference>
<dbReference type="AlphaFoldDB" id="A0A6N2M3N1"/>
<feature type="compositionally biased region" description="Basic and acidic residues" evidence="7">
    <location>
        <begin position="173"/>
        <end position="189"/>
    </location>
</feature>
<dbReference type="Gene3D" id="1.10.10.10">
    <property type="entry name" value="Winged helix-like DNA-binding domain superfamily/Winged helix DNA-binding domain"/>
    <property type="match status" value="1"/>
</dbReference>
<feature type="compositionally biased region" description="Polar residues" evidence="7">
    <location>
        <begin position="160"/>
        <end position="170"/>
    </location>
</feature>
<evidence type="ECO:0000256" key="5">
    <source>
        <dbReference type="ARBA" id="ARBA00022821"/>
    </source>
</evidence>
<evidence type="ECO:0000256" key="6">
    <source>
        <dbReference type="ARBA" id="ARBA00022840"/>
    </source>
</evidence>
<evidence type="ECO:0000256" key="4">
    <source>
        <dbReference type="ARBA" id="ARBA00022741"/>
    </source>
</evidence>
<evidence type="ECO:0000259" key="8">
    <source>
        <dbReference type="Pfam" id="PF00931"/>
    </source>
</evidence>
<dbReference type="PRINTS" id="PR00364">
    <property type="entry name" value="DISEASERSIST"/>
</dbReference>
<dbReference type="SUPFAM" id="SSF52058">
    <property type="entry name" value="L domain-like"/>
    <property type="match status" value="1"/>
</dbReference>
<dbReference type="FunFam" id="3.40.50.300:FF:001091">
    <property type="entry name" value="Probable disease resistance protein At1g61300"/>
    <property type="match status" value="1"/>
</dbReference>
<dbReference type="GO" id="GO:0006952">
    <property type="term" value="P:defense response"/>
    <property type="evidence" value="ECO:0007669"/>
    <property type="project" value="UniProtKB-KW"/>
</dbReference>
<keyword evidence="4" id="KW-0547">Nucleotide-binding</keyword>